<comment type="subcellular location">
    <subcellularLocation>
        <location evidence="1">Bacterial flagellum basal body</location>
    </subcellularLocation>
</comment>
<name>A0A1J5RQL0_9ZZZZ</name>
<comment type="similarity">
    <text evidence="2">Belongs to the flagella basal body rod proteins family.</text>
</comment>
<accession>A0A1J5RQL0</accession>
<dbReference type="PIRSF" id="PIRSF002889">
    <property type="entry name" value="Rod_FlgB"/>
    <property type="match status" value="1"/>
</dbReference>
<reference evidence="4" key="1">
    <citation type="submission" date="2016-10" db="EMBL/GenBank/DDBJ databases">
        <title>Sequence of Gallionella enrichment culture.</title>
        <authorList>
            <person name="Poehlein A."/>
            <person name="Muehling M."/>
            <person name="Daniel R."/>
        </authorList>
    </citation>
    <scope>NUCLEOTIDE SEQUENCE</scope>
</reference>
<dbReference type="AlphaFoldDB" id="A0A1J5RQL0"/>
<keyword evidence="4" id="KW-0282">Flagellum</keyword>
<dbReference type="NCBIfam" id="TIGR01396">
    <property type="entry name" value="FlgB"/>
    <property type="match status" value="1"/>
</dbReference>
<gene>
    <name evidence="4" type="primary">flgB_8</name>
    <name evidence="4" type="ORF">GALL_277570</name>
</gene>
<dbReference type="EMBL" id="MLJW01000295">
    <property type="protein sequence ID" value="OIQ90365.1"/>
    <property type="molecule type" value="Genomic_DNA"/>
</dbReference>
<keyword evidence="4" id="KW-0966">Cell projection</keyword>
<dbReference type="PANTHER" id="PTHR30435:SF12">
    <property type="entry name" value="FLAGELLAR BASAL BODY ROD PROTEIN FLGB"/>
    <property type="match status" value="1"/>
</dbReference>
<evidence type="ECO:0000256" key="3">
    <source>
        <dbReference type="ARBA" id="ARBA00023143"/>
    </source>
</evidence>
<evidence type="ECO:0000313" key="4">
    <source>
        <dbReference type="EMBL" id="OIQ90365.1"/>
    </source>
</evidence>
<keyword evidence="4" id="KW-0969">Cilium</keyword>
<organism evidence="4">
    <name type="scientific">mine drainage metagenome</name>
    <dbReference type="NCBI Taxonomy" id="410659"/>
    <lineage>
        <taxon>unclassified sequences</taxon>
        <taxon>metagenomes</taxon>
        <taxon>ecological metagenomes</taxon>
    </lineage>
</organism>
<evidence type="ECO:0000256" key="1">
    <source>
        <dbReference type="ARBA" id="ARBA00004117"/>
    </source>
</evidence>
<dbReference type="GO" id="GO:0030694">
    <property type="term" value="C:bacterial-type flagellum basal body, rod"/>
    <property type="evidence" value="ECO:0007669"/>
    <property type="project" value="InterPro"/>
</dbReference>
<dbReference type="GO" id="GO:0071973">
    <property type="term" value="P:bacterial-type flagellum-dependent cell motility"/>
    <property type="evidence" value="ECO:0007669"/>
    <property type="project" value="InterPro"/>
</dbReference>
<comment type="caution">
    <text evidence="4">The sequence shown here is derived from an EMBL/GenBank/DDBJ whole genome shotgun (WGS) entry which is preliminary data.</text>
</comment>
<sequence length="134" mass="14295">MTNALDQHFALLQQSLDLRAYRQQLLAANMANADTPNYKAVDLDFSAALRGALSGQGQALPLATDSNAQMQPQSQGEPAAAFVAFQAGNSVRLDGNSVNMNREQAAFARNSLQYEADLTFLTGKIKTMASAITG</sequence>
<dbReference type="PANTHER" id="PTHR30435">
    <property type="entry name" value="FLAGELLAR PROTEIN"/>
    <property type="match status" value="1"/>
</dbReference>
<dbReference type="InterPro" id="IPR006300">
    <property type="entry name" value="FlgB"/>
</dbReference>
<protein>
    <submittedName>
        <fullName evidence="4">Flagellar basal body rod protein FlgB</fullName>
    </submittedName>
</protein>
<keyword evidence="3" id="KW-0975">Bacterial flagellum</keyword>
<proteinExistence type="inferred from homology"/>
<evidence type="ECO:0000256" key="2">
    <source>
        <dbReference type="ARBA" id="ARBA00009677"/>
    </source>
</evidence>